<accession>A0AAN6WKE5</accession>
<dbReference type="EMBL" id="MU864546">
    <property type="protein sequence ID" value="KAK4183464.1"/>
    <property type="molecule type" value="Genomic_DNA"/>
</dbReference>
<keyword evidence="1" id="KW-0732">Signal</keyword>
<reference evidence="2" key="1">
    <citation type="journal article" date="2023" name="Mol. Phylogenet. Evol.">
        <title>Genome-scale phylogeny and comparative genomics of the fungal order Sordariales.</title>
        <authorList>
            <person name="Hensen N."/>
            <person name="Bonometti L."/>
            <person name="Westerberg I."/>
            <person name="Brannstrom I.O."/>
            <person name="Guillou S."/>
            <person name="Cros-Aarteil S."/>
            <person name="Calhoun S."/>
            <person name="Haridas S."/>
            <person name="Kuo A."/>
            <person name="Mondo S."/>
            <person name="Pangilinan J."/>
            <person name="Riley R."/>
            <person name="LaButti K."/>
            <person name="Andreopoulos B."/>
            <person name="Lipzen A."/>
            <person name="Chen C."/>
            <person name="Yan M."/>
            <person name="Daum C."/>
            <person name="Ng V."/>
            <person name="Clum A."/>
            <person name="Steindorff A."/>
            <person name="Ohm R.A."/>
            <person name="Martin F."/>
            <person name="Silar P."/>
            <person name="Natvig D.O."/>
            <person name="Lalanne C."/>
            <person name="Gautier V."/>
            <person name="Ament-Velasquez S.L."/>
            <person name="Kruys A."/>
            <person name="Hutchinson M.I."/>
            <person name="Powell A.J."/>
            <person name="Barry K."/>
            <person name="Miller A.N."/>
            <person name="Grigoriev I.V."/>
            <person name="Debuchy R."/>
            <person name="Gladieux P."/>
            <person name="Hiltunen Thoren M."/>
            <person name="Johannesson H."/>
        </authorList>
    </citation>
    <scope>NUCLEOTIDE SEQUENCE</scope>
    <source>
        <strain evidence="2">PSN309</strain>
    </source>
</reference>
<evidence type="ECO:0000313" key="2">
    <source>
        <dbReference type="EMBL" id="KAK4183464.1"/>
    </source>
</evidence>
<comment type="caution">
    <text evidence="2">The sequence shown here is derived from an EMBL/GenBank/DDBJ whole genome shotgun (WGS) entry which is preliminary data.</text>
</comment>
<evidence type="ECO:0000313" key="3">
    <source>
        <dbReference type="Proteomes" id="UP001302126"/>
    </source>
</evidence>
<proteinExistence type="predicted"/>
<keyword evidence="3" id="KW-1185">Reference proteome</keyword>
<dbReference type="Proteomes" id="UP001302126">
    <property type="component" value="Unassembled WGS sequence"/>
</dbReference>
<organism evidence="2 3">
    <name type="scientific">Podospora australis</name>
    <dbReference type="NCBI Taxonomy" id="1536484"/>
    <lineage>
        <taxon>Eukaryota</taxon>
        <taxon>Fungi</taxon>
        <taxon>Dikarya</taxon>
        <taxon>Ascomycota</taxon>
        <taxon>Pezizomycotina</taxon>
        <taxon>Sordariomycetes</taxon>
        <taxon>Sordariomycetidae</taxon>
        <taxon>Sordariales</taxon>
        <taxon>Podosporaceae</taxon>
        <taxon>Podospora</taxon>
    </lineage>
</organism>
<feature type="signal peptide" evidence="1">
    <location>
        <begin position="1"/>
        <end position="21"/>
    </location>
</feature>
<name>A0AAN6WKE5_9PEZI</name>
<gene>
    <name evidence="2" type="ORF">QBC35DRAFT_98142</name>
</gene>
<feature type="chain" id="PRO_5042934170" evidence="1">
    <location>
        <begin position="22"/>
        <end position="287"/>
    </location>
</feature>
<dbReference type="AlphaFoldDB" id="A0AAN6WKE5"/>
<sequence length="287" mass="32169">MLSVKTLALFALVAVVKVGSAATLPVRALEDPTKDPVETVELHEAGDHVKVVEVFDVTHKTENTGFDLIVEHESPAVEDIFAHEHVDDAIELVEERVPLEDHILDAVVEDDAFEFIEEHEPLEDHILEDLVEDGAHNEAVEVVVEKEGPNIDELVDDSEEEPAIEQVVVEEETSPNVVFIRTSAIVEEETSPNSCDIVEWCLQACQNHCNRFLPLEAAGCYYRGCAYSCITSYPKTTEEQRVKAEEIIEEGRSNRIAKRHVMGDVEQKKLTGSSWRGPHRWIAGARW</sequence>
<reference evidence="2" key="2">
    <citation type="submission" date="2023-05" db="EMBL/GenBank/DDBJ databases">
        <authorList>
            <consortium name="Lawrence Berkeley National Laboratory"/>
            <person name="Steindorff A."/>
            <person name="Hensen N."/>
            <person name="Bonometti L."/>
            <person name="Westerberg I."/>
            <person name="Brannstrom I.O."/>
            <person name="Guillou S."/>
            <person name="Cros-Aarteil S."/>
            <person name="Calhoun S."/>
            <person name="Haridas S."/>
            <person name="Kuo A."/>
            <person name="Mondo S."/>
            <person name="Pangilinan J."/>
            <person name="Riley R."/>
            <person name="Labutti K."/>
            <person name="Andreopoulos B."/>
            <person name="Lipzen A."/>
            <person name="Chen C."/>
            <person name="Yanf M."/>
            <person name="Daum C."/>
            <person name="Ng V."/>
            <person name="Clum A."/>
            <person name="Ohm R."/>
            <person name="Martin F."/>
            <person name="Silar P."/>
            <person name="Natvig D."/>
            <person name="Lalanne C."/>
            <person name="Gautier V."/>
            <person name="Ament-Velasquez S.L."/>
            <person name="Kruys A."/>
            <person name="Hutchinson M.I."/>
            <person name="Powell A.J."/>
            <person name="Barry K."/>
            <person name="Miller A.N."/>
            <person name="Grigoriev I.V."/>
            <person name="Debuchy R."/>
            <person name="Gladieux P."/>
            <person name="Thoren M.H."/>
            <person name="Johannesson H."/>
        </authorList>
    </citation>
    <scope>NUCLEOTIDE SEQUENCE</scope>
    <source>
        <strain evidence="2">PSN309</strain>
    </source>
</reference>
<evidence type="ECO:0000256" key="1">
    <source>
        <dbReference type="SAM" id="SignalP"/>
    </source>
</evidence>
<protein>
    <submittedName>
        <fullName evidence="2">Uncharacterized protein</fullName>
    </submittedName>
</protein>